<sequence>MNPHPQSLHANSSETSAVLILSGKAGVSHSRLPFIGCGQQNPESTFQAKDHTRDRLHEEKTRRGRKPRKLLIHTVDPIPAVNTQGAATSKTIINHPTSQQTSNQRKRCLIRCKKNTTKASMLNGKGGYHAASPGNPFAGGRYMAQKKLGWDHFSTV</sequence>
<gene>
    <name evidence="1" type="ORF">MRB53_027558</name>
</gene>
<accession>A0ACC2LLF3</accession>
<dbReference type="Proteomes" id="UP001234297">
    <property type="component" value="Chromosome 8"/>
</dbReference>
<keyword evidence="2" id="KW-1185">Reference proteome</keyword>
<proteinExistence type="predicted"/>
<evidence type="ECO:0000313" key="1">
    <source>
        <dbReference type="EMBL" id="KAJ8634222.1"/>
    </source>
</evidence>
<name>A0ACC2LLF3_PERAE</name>
<dbReference type="EMBL" id="CM056816">
    <property type="protein sequence ID" value="KAJ8634222.1"/>
    <property type="molecule type" value="Genomic_DNA"/>
</dbReference>
<reference evidence="1 2" key="1">
    <citation type="journal article" date="2022" name="Hortic Res">
        <title>A haplotype resolved chromosomal level avocado genome allows analysis of novel avocado genes.</title>
        <authorList>
            <person name="Nath O."/>
            <person name="Fletcher S.J."/>
            <person name="Hayward A."/>
            <person name="Shaw L.M."/>
            <person name="Masouleh A.K."/>
            <person name="Furtado A."/>
            <person name="Henry R.J."/>
            <person name="Mitter N."/>
        </authorList>
    </citation>
    <scope>NUCLEOTIDE SEQUENCE [LARGE SCALE GENOMIC DNA]</scope>
    <source>
        <strain evidence="2">cv. Hass</strain>
    </source>
</reference>
<organism evidence="1 2">
    <name type="scientific">Persea americana</name>
    <name type="common">Avocado</name>
    <dbReference type="NCBI Taxonomy" id="3435"/>
    <lineage>
        <taxon>Eukaryota</taxon>
        <taxon>Viridiplantae</taxon>
        <taxon>Streptophyta</taxon>
        <taxon>Embryophyta</taxon>
        <taxon>Tracheophyta</taxon>
        <taxon>Spermatophyta</taxon>
        <taxon>Magnoliopsida</taxon>
        <taxon>Magnoliidae</taxon>
        <taxon>Laurales</taxon>
        <taxon>Lauraceae</taxon>
        <taxon>Persea</taxon>
    </lineage>
</organism>
<evidence type="ECO:0000313" key="2">
    <source>
        <dbReference type="Proteomes" id="UP001234297"/>
    </source>
</evidence>
<comment type="caution">
    <text evidence="1">The sequence shown here is derived from an EMBL/GenBank/DDBJ whole genome shotgun (WGS) entry which is preliminary data.</text>
</comment>
<protein>
    <submittedName>
        <fullName evidence="1">Uncharacterized protein</fullName>
    </submittedName>
</protein>